<evidence type="ECO:0000313" key="2">
    <source>
        <dbReference type="EMBL" id="OGK56919.1"/>
    </source>
</evidence>
<reference evidence="2 3" key="1">
    <citation type="journal article" date="2016" name="Nat. Commun.">
        <title>Thousands of microbial genomes shed light on interconnected biogeochemical processes in an aquifer system.</title>
        <authorList>
            <person name="Anantharaman K."/>
            <person name="Brown C.T."/>
            <person name="Hug L.A."/>
            <person name="Sharon I."/>
            <person name="Castelle C.J."/>
            <person name="Probst A.J."/>
            <person name="Thomas B.C."/>
            <person name="Singh A."/>
            <person name="Wilkins M.J."/>
            <person name="Karaoz U."/>
            <person name="Brodie E.L."/>
            <person name="Williams K.H."/>
            <person name="Hubbard S.S."/>
            <person name="Banfield J.F."/>
        </authorList>
    </citation>
    <scope>NUCLEOTIDE SEQUENCE [LARGE SCALE GENOMIC DNA]</scope>
</reference>
<name>A0A1F7JMS7_9BACT</name>
<feature type="transmembrane region" description="Helical" evidence="1">
    <location>
        <begin position="7"/>
        <end position="25"/>
    </location>
</feature>
<sequence>MNRIIKVFILCLVVINLIFASWSVIHGEINQHTDIARDYLLLNEMQQKIVVLIGPRASTEGLFHGPLWNYVNFIPFILSNGDPVVIGWWWICLIIMFLTISFIVAKKIFGESIAYLYLLLMSTRMIIMANSLFNPTGALFLMPIFFYTLIRYKQLKNIKYLLAHLLVAGLIVQFQMAVGLPLLILSLIYVTYSIFKDKKYWHFYSFLILLIPFSTYILFDIRHNFSQFQAIINSLTGKTQITRLDYLTMIVQRIDIMTRSGLELFKAPYDIFNIILGYLLIILLVKQISSGTTKNKTIYFTGLYLYIGFFIVSLMHNGYLLHHFWLPLTSLTFLIFASCYKLMNKKYFLLIFAFVYVVNFYQSTAEVLRWDKNSKGNNENSWTFQRELSMSIFKDATEDFGIFIYSPDTFAYQIKAGVLYAIKNNPHRKAFINQKKRITYIIQAPVPKLRPDLEPPWWIKNRVNITVDPVEIIEHREGYKVLKFELSKDQQEIPSDSILNDWITMR</sequence>
<feature type="transmembrane region" description="Helical" evidence="1">
    <location>
        <begin position="347"/>
        <end position="364"/>
    </location>
</feature>
<protein>
    <recommendedName>
        <fullName evidence="4">Glycosyltransferase RgtA/B/C/D-like domain-containing protein</fullName>
    </recommendedName>
</protein>
<organism evidence="2 3">
    <name type="scientific">Candidatus Roizmanbacteria bacterium RIFCSPLOWO2_02_FULL_38_10</name>
    <dbReference type="NCBI Taxonomy" id="1802074"/>
    <lineage>
        <taxon>Bacteria</taxon>
        <taxon>Candidatus Roizmaniibacteriota</taxon>
    </lineage>
</organism>
<dbReference type="EMBL" id="MGAY01000019">
    <property type="protein sequence ID" value="OGK56919.1"/>
    <property type="molecule type" value="Genomic_DNA"/>
</dbReference>
<comment type="caution">
    <text evidence="2">The sequence shown here is derived from an EMBL/GenBank/DDBJ whole genome shotgun (WGS) entry which is preliminary data.</text>
</comment>
<dbReference type="Proteomes" id="UP000176376">
    <property type="component" value="Unassembled WGS sequence"/>
</dbReference>
<accession>A0A1F7JMS7</accession>
<feature type="transmembrane region" description="Helical" evidence="1">
    <location>
        <begin position="201"/>
        <end position="219"/>
    </location>
</feature>
<feature type="transmembrane region" description="Helical" evidence="1">
    <location>
        <begin position="297"/>
        <end position="316"/>
    </location>
</feature>
<evidence type="ECO:0000256" key="1">
    <source>
        <dbReference type="SAM" id="Phobius"/>
    </source>
</evidence>
<feature type="transmembrane region" description="Helical" evidence="1">
    <location>
        <begin position="126"/>
        <end position="150"/>
    </location>
</feature>
<feature type="transmembrane region" description="Helical" evidence="1">
    <location>
        <begin position="86"/>
        <end position="105"/>
    </location>
</feature>
<feature type="transmembrane region" description="Helical" evidence="1">
    <location>
        <begin position="162"/>
        <end position="189"/>
    </location>
</feature>
<evidence type="ECO:0000313" key="3">
    <source>
        <dbReference type="Proteomes" id="UP000176376"/>
    </source>
</evidence>
<keyword evidence="1" id="KW-1133">Transmembrane helix</keyword>
<proteinExistence type="predicted"/>
<keyword evidence="1" id="KW-0472">Membrane</keyword>
<dbReference type="AlphaFoldDB" id="A0A1F7JMS7"/>
<keyword evidence="1" id="KW-0812">Transmembrane</keyword>
<feature type="transmembrane region" description="Helical" evidence="1">
    <location>
        <begin position="267"/>
        <end position="285"/>
    </location>
</feature>
<feature type="transmembrane region" description="Helical" evidence="1">
    <location>
        <begin position="322"/>
        <end position="340"/>
    </location>
</feature>
<gene>
    <name evidence="2" type="ORF">A3J15_00795</name>
</gene>
<evidence type="ECO:0008006" key="4">
    <source>
        <dbReference type="Google" id="ProtNLM"/>
    </source>
</evidence>